<gene>
    <name evidence="1" type="ORF">SAMN05216249_1041</name>
</gene>
<organism evidence="1 2">
    <name type="scientific">Acetitomaculum ruminis DSM 5522</name>
    <dbReference type="NCBI Taxonomy" id="1120918"/>
    <lineage>
        <taxon>Bacteria</taxon>
        <taxon>Bacillati</taxon>
        <taxon>Bacillota</taxon>
        <taxon>Clostridia</taxon>
        <taxon>Lachnospirales</taxon>
        <taxon>Lachnospiraceae</taxon>
        <taxon>Acetitomaculum</taxon>
    </lineage>
</organism>
<dbReference type="Proteomes" id="UP000198838">
    <property type="component" value="Unassembled WGS sequence"/>
</dbReference>
<proteinExistence type="predicted"/>
<dbReference type="AlphaFoldDB" id="A0A1I0WCP1"/>
<dbReference type="RefSeq" id="WP_092870662.1">
    <property type="nucleotide sequence ID" value="NZ_FOJY01000004.1"/>
</dbReference>
<dbReference type="EMBL" id="FOJY01000004">
    <property type="protein sequence ID" value="SFA86482.1"/>
    <property type="molecule type" value="Genomic_DNA"/>
</dbReference>
<sequence>MCDEENTVGCNHDIEENCASCSDGDGKGGCTHSHLHSNTGGLELTLEQYLQLTYKQNQMIAAKLEKYSDDLTKAGKADVAVHLKNSIMEFEKGNMWLGVALSMLN</sequence>
<reference evidence="1 2" key="1">
    <citation type="submission" date="2016-10" db="EMBL/GenBank/DDBJ databases">
        <authorList>
            <person name="de Groot N.N."/>
        </authorList>
    </citation>
    <scope>NUCLEOTIDE SEQUENCE [LARGE SCALE GENOMIC DNA]</scope>
    <source>
        <strain evidence="1 2">DSM 5522</strain>
    </source>
</reference>
<evidence type="ECO:0000313" key="2">
    <source>
        <dbReference type="Proteomes" id="UP000198838"/>
    </source>
</evidence>
<dbReference type="OrthoDB" id="2005728at2"/>
<keyword evidence="2" id="KW-1185">Reference proteome</keyword>
<name>A0A1I0WCP1_9FIRM</name>
<protein>
    <submittedName>
        <fullName evidence="1">Uncharacterized protein</fullName>
    </submittedName>
</protein>
<evidence type="ECO:0000313" key="1">
    <source>
        <dbReference type="EMBL" id="SFA86482.1"/>
    </source>
</evidence>
<accession>A0A1I0WCP1</accession>